<dbReference type="FunFam" id="3.30.70.330:FF:000145">
    <property type="entry name" value="Putative RNP domain-containing protein"/>
    <property type="match status" value="1"/>
</dbReference>
<feature type="domain" description="RRM" evidence="4">
    <location>
        <begin position="243"/>
        <end position="320"/>
    </location>
</feature>
<proteinExistence type="predicted"/>
<dbReference type="SMART" id="SM00360">
    <property type="entry name" value="RRM"/>
    <property type="match status" value="3"/>
</dbReference>
<dbReference type="OMA" id="GPMNADH"/>
<organism evidence="5 6">
    <name type="scientific">Neolecta irregularis (strain DAH-3)</name>
    <dbReference type="NCBI Taxonomy" id="1198029"/>
    <lineage>
        <taxon>Eukaryota</taxon>
        <taxon>Fungi</taxon>
        <taxon>Dikarya</taxon>
        <taxon>Ascomycota</taxon>
        <taxon>Taphrinomycotina</taxon>
        <taxon>Neolectales</taxon>
        <taxon>Neolectaceae</taxon>
        <taxon>Neolecta</taxon>
    </lineage>
</organism>
<keyword evidence="6" id="KW-1185">Reference proteome</keyword>
<evidence type="ECO:0000313" key="6">
    <source>
        <dbReference type="Proteomes" id="UP000186594"/>
    </source>
</evidence>
<dbReference type="SUPFAM" id="SSF54928">
    <property type="entry name" value="RNA-binding domain, RBD"/>
    <property type="match status" value="3"/>
</dbReference>
<evidence type="ECO:0000256" key="3">
    <source>
        <dbReference type="SAM" id="MobiDB-lite"/>
    </source>
</evidence>
<dbReference type="PANTHER" id="PTHR23003:SF3">
    <property type="entry name" value="FI21236P1-RELATED"/>
    <property type="match status" value="1"/>
</dbReference>
<accession>A0A1U7LIK3</accession>
<dbReference type="PROSITE" id="PS50102">
    <property type="entry name" value="RRM"/>
    <property type="match status" value="3"/>
</dbReference>
<dbReference type="CDD" id="cd00590">
    <property type="entry name" value="RRM_SF"/>
    <property type="match status" value="1"/>
</dbReference>
<sequence length="494" mass="54452">MDRVETHRPSGETRSRSDHRSGDNYSANRPRSRSPRGRRSSRSRSRSPRRRSYTRSRSRTPPRRGRSRSPAYDSYGGNNRSQEERNLEKDAMVQNIKEGSQQERRVYVGNLSYDVKWHHLKEYMSAGMRLWMSEMVGWLKLGYSGKNSLCGCSSVTKWDVQGTIVEYSTREEAQNAINTLTNQILMGRLVYIREDREQEPRFNNSSSGGAGYQPRGGFRGGYSAGRGGYDSYSSGSHGYGGGTQLFINHLPYTVGWQDLKDLFRPVGNVVRADVHSTFDGRPKGTGIVVFETPAEAQAAIHQFNGYDLQGRNIEVREDRFPQNGLGGRFGGRGSFGGRGGFRGGFQSSRGGFGAGRGGFQGGYNSYQTQPVVKTNEFTDGALGGGSPSATIHVDNLPWSTSNDDLVELFTTIGKVERAEMQFEPNGRSKGAGVVQFDGQEMAEMAISKFGGYMYGGRPLRLSYVRYVSGDDTGMGVNAGMGGDATMIDSSYNGM</sequence>
<dbReference type="Proteomes" id="UP000186594">
    <property type="component" value="Unassembled WGS sequence"/>
</dbReference>
<protein>
    <submittedName>
        <fullName evidence="5">Putative RNA-binding protein</fullName>
    </submittedName>
</protein>
<dbReference type="EMBL" id="LXFE01003137">
    <property type="protein sequence ID" value="OLL22485.1"/>
    <property type="molecule type" value="Genomic_DNA"/>
</dbReference>
<name>A0A1U7LIK3_NEOID</name>
<dbReference type="PANTHER" id="PTHR23003">
    <property type="entry name" value="RNA RECOGNITION MOTIF RRM DOMAIN CONTAINING PROTEIN"/>
    <property type="match status" value="1"/>
</dbReference>
<dbReference type="AlphaFoldDB" id="A0A1U7LIK3"/>
<feature type="compositionally biased region" description="Basic residues" evidence="3">
    <location>
        <begin position="30"/>
        <end position="67"/>
    </location>
</feature>
<dbReference type="InterPro" id="IPR012677">
    <property type="entry name" value="Nucleotide-bd_a/b_plait_sf"/>
</dbReference>
<feature type="region of interest" description="Disordered" evidence="3">
    <location>
        <begin position="1"/>
        <end position="88"/>
    </location>
</feature>
<gene>
    <name evidence="5" type="ORF">NEOLI_005186</name>
</gene>
<keyword evidence="1 2" id="KW-0694">RNA-binding</keyword>
<feature type="domain" description="RRM" evidence="4">
    <location>
        <begin position="104"/>
        <end position="197"/>
    </location>
</feature>
<dbReference type="InterPro" id="IPR035979">
    <property type="entry name" value="RBD_domain_sf"/>
</dbReference>
<dbReference type="GO" id="GO:1990904">
    <property type="term" value="C:ribonucleoprotein complex"/>
    <property type="evidence" value="ECO:0007669"/>
    <property type="project" value="TreeGrafter"/>
</dbReference>
<evidence type="ECO:0000259" key="4">
    <source>
        <dbReference type="PROSITE" id="PS50102"/>
    </source>
</evidence>
<dbReference type="FunFam" id="3.30.70.330:FF:000280">
    <property type="entry name" value="RNA-binding domain-containing protein"/>
    <property type="match status" value="1"/>
</dbReference>
<dbReference type="GO" id="GO:0003729">
    <property type="term" value="F:mRNA binding"/>
    <property type="evidence" value="ECO:0007669"/>
    <property type="project" value="TreeGrafter"/>
</dbReference>
<dbReference type="InterPro" id="IPR050374">
    <property type="entry name" value="RRT5_SRSF_SR"/>
</dbReference>
<dbReference type="InterPro" id="IPR000504">
    <property type="entry name" value="RRM_dom"/>
</dbReference>
<dbReference type="OrthoDB" id="1049195at2759"/>
<comment type="caution">
    <text evidence="5">The sequence shown here is derived from an EMBL/GenBank/DDBJ whole genome shotgun (WGS) entry which is preliminary data.</text>
</comment>
<feature type="domain" description="RRM" evidence="4">
    <location>
        <begin position="389"/>
        <end position="466"/>
    </location>
</feature>
<dbReference type="GO" id="GO:0005737">
    <property type="term" value="C:cytoplasm"/>
    <property type="evidence" value="ECO:0007669"/>
    <property type="project" value="TreeGrafter"/>
</dbReference>
<dbReference type="Pfam" id="PF00076">
    <property type="entry name" value="RRM_1"/>
    <property type="match status" value="2"/>
</dbReference>
<dbReference type="GO" id="GO:0005634">
    <property type="term" value="C:nucleus"/>
    <property type="evidence" value="ECO:0007669"/>
    <property type="project" value="TreeGrafter"/>
</dbReference>
<dbReference type="STRING" id="1198029.A0A1U7LIK3"/>
<evidence type="ECO:0000256" key="1">
    <source>
        <dbReference type="ARBA" id="ARBA00022884"/>
    </source>
</evidence>
<dbReference type="Gene3D" id="3.30.70.330">
    <property type="match status" value="3"/>
</dbReference>
<evidence type="ECO:0000313" key="5">
    <source>
        <dbReference type="EMBL" id="OLL22485.1"/>
    </source>
</evidence>
<reference evidence="5 6" key="1">
    <citation type="submission" date="2016-04" db="EMBL/GenBank/DDBJ databases">
        <title>Evolutionary innovation and constraint leading to complex multicellularity in the Ascomycota.</title>
        <authorList>
            <person name="Cisse O."/>
            <person name="Nguyen A."/>
            <person name="Hewitt D.A."/>
            <person name="Jedd G."/>
            <person name="Stajich J.E."/>
        </authorList>
    </citation>
    <scope>NUCLEOTIDE SEQUENCE [LARGE SCALE GENOMIC DNA]</scope>
    <source>
        <strain evidence="5 6">DAH-3</strain>
    </source>
</reference>
<evidence type="ECO:0000256" key="2">
    <source>
        <dbReference type="PROSITE-ProRule" id="PRU00176"/>
    </source>
</evidence>
<feature type="compositionally biased region" description="Basic and acidic residues" evidence="3">
    <location>
        <begin position="1"/>
        <end position="22"/>
    </location>
</feature>